<dbReference type="EMBL" id="UFTA01000002">
    <property type="protein sequence ID" value="SUU91803.1"/>
    <property type="molecule type" value="Genomic_DNA"/>
</dbReference>
<dbReference type="AlphaFoldDB" id="A0A380WSF3"/>
<accession>A0A380WSF3</accession>
<gene>
    <name evidence="2" type="ORF">NCTC9810_00100</name>
</gene>
<proteinExistence type="predicted"/>
<dbReference type="Proteomes" id="UP000255124">
    <property type="component" value="Unassembled WGS sequence"/>
</dbReference>
<dbReference type="RefSeq" id="WP_115594804.1">
    <property type="nucleotide sequence ID" value="NZ_CALTZC010000042.1"/>
</dbReference>
<feature type="transmembrane region" description="Helical" evidence="1">
    <location>
        <begin position="6"/>
        <end position="24"/>
    </location>
</feature>
<evidence type="ECO:0000256" key="1">
    <source>
        <dbReference type="SAM" id="Phobius"/>
    </source>
</evidence>
<protein>
    <recommendedName>
        <fullName evidence="4">FeoB-associated Cys-rich membrane protein</fullName>
    </recommendedName>
</protein>
<keyword evidence="1" id="KW-0812">Transmembrane</keyword>
<reference evidence="2 3" key="1">
    <citation type="submission" date="2018-06" db="EMBL/GenBank/DDBJ databases">
        <authorList>
            <consortium name="Pathogen Informatics"/>
            <person name="Doyle S."/>
        </authorList>
    </citation>
    <scope>NUCLEOTIDE SEQUENCE [LARGE SCALE GENOMIC DNA]</scope>
    <source>
        <strain evidence="2 3">NCTC9810</strain>
    </source>
</reference>
<keyword evidence="1" id="KW-1133">Transmembrane helix</keyword>
<evidence type="ECO:0008006" key="4">
    <source>
        <dbReference type="Google" id="ProtNLM"/>
    </source>
</evidence>
<keyword evidence="1" id="KW-0472">Membrane</keyword>
<evidence type="ECO:0000313" key="3">
    <source>
        <dbReference type="Proteomes" id="UP000255124"/>
    </source>
</evidence>
<evidence type="ECO:0000313" key="2">
    <source>
        <dbReference type="EMBL" id="SUU91803.1"/>
    </source>
</evidence>
<sequence>MNTQSWILLIIILAICSFIVYKRFIQNDEPGGCKDCPGHNPKKGFNKNKI</sequence>
<dbReference type="OrthoDB" id="1691845at2"/>
<organism evidence="2 3">
    <name type="scientific">Anaerococcus octavius</name>
    <dbReference type="NCBI Taxonomy" id="54007"/>
    <lineage>
        <taxon>Bacteria</taxon>
        <taxon>Bacillati</taxon>
        <taxon>Bacillota</taxon>
        <taxon>Tissierellia</taxon>
        <taxon>Tissierellales</taxon>
        <taxon>Peptoniphilaceae</taxon>
        <taxon>Anaerococcus</taxon>
    </lineage>
</organism>
<name>A0A380WSF3_9FIRM</name>